<name>A0A5D3D1R9_CUCMM</name>
<comment type="caution">
    <text evidence="2">The sequence shown here is derived from an EMBL/GenBank/DDBJ whole genome shotgun (WGS) entry which is preliminary data.</text>
</comment>
<dbReference type="Proteomes" id="UP000321947">
    <property type="component" value="Unassembled WGS sequence"/>
</dbReference>
<reference evidence="2 3" key="1">
    <citation type="submission" date="2019-08" db="EMBL/GenBank/DDBJ databases">
        <title>Draft genome sequences of two oriental melons (Cucumis melo L. var makuwa).</title>
        <authorList>
            <person name="Kwon S.-Y."/>
        </authorList>
    </citation>
    <scope>NUCLEOTIDE SEQUENCE [LARGE SCALE GENOMIC DNA]</scope>
    <source>
        <strain evidence="3">cv. Chang Bougi</strain>
        <tissue evidence="2">Leaf</tissue>
    </source>
</reference>
<proteinExistence type="predicted"/>
<evidence type="ECO:0000256" key="1">
    <source>
        <dbReference type="SAM" id="MobiDB-lite"/>
    </source>
</evidence>
<gene>
    <name evidence="2" type="ORF">E5676_scaffold21G002040</name>
</gene>
<evidence type="ECO:0000313" key="3">
    <source>
        <dbReference type="Proteomes" id="UP000321947"/>
    </source>
</evidence>
<protein>
    <recommendedName>
        <fullName evidence="4">Ty3-gypsy retrotransposon protein</fullName>
    </recommendedName>
</protein>
<dbReference type="EMBL" id="SSTD01008307">
    <property type="protein sequence ID" value="TYK16409.1"/>
    <property type="molecule type" value="Genomic_DNA"/>
</dbReference>
<feature type="region of interest" description="Disordered" evidence="1">
    <location>
        <begin position="1"/>
        <end position="28"/>
    </location>
</feature>
<sequence length="175" mass="19755">MKLSIASRGTKDFSVPEVRKDKKETKDAKKIVKSTVKESIVELILRLAREKKIKLDLEKDVAPEDSQGKERPIEEYDKGWIIDENPKAIAWHAINATNEENIPPRSLEEEKLSKDQLRFNVDDLLSLPQETKTILMDALLNSGASSSSVPTVTYEKQRVDQILIDNGSAVNIMPK</sequence>
<organism evidence="2 3">
    <name type="scientific">Cucumis melo var. makuwa</name>
    <name type="common">Oriental melon</name>
    <dbReference type="NCBI Taxonomy" id="1194695"/>
    <lineage>
        <taxon>Eukaryota</taxon>
        <taxon>Viridiplantae</taxon>
        <taxon>Streptophyta</taxon>
        <taxon>Embryophyta</taxon>
        <taxon>Tracheophyta</taxon>
        <taxon>Spermatophyta</taxon>
        <taxon>Magnoliopsida</taxon>
        <taxon>eudicotyledons</taxon>
        <taxon>Gunneridae</taxon>
        <taxon>Pentapetalae</taxon>
        <taxon>rosids</taxon>
        <taxon>fabids</taxon>
        <taxon>Cucurbitales</taxon>
        <taxon>Cucurbitaceae</taxon>
        <taxon>Benincaseae</taxon>
        <taxon>Cucumis</taxon>
    </lineage>
</organism>
<feature type="compositionally biased region" description="Basic and acidic residues" evidence="1">
    <location>
        <begin position="17"/>
        <end position="28"/>
    </location>
</feature>
<accession>A0A5D3D1R9</accession>
<dbReference type="AlphaFoldDB" id="A0A5D3D1R9"/>
<evidence type="ECO:0008006" key="4">
    <source>
        <dbReference type="Google" id="ProtNLM"/>
    </source>
</evidence>
<evidence type="ECO:0000313" key="2">
    <source>
        <dbReference type="EMBL" id="TYK16409.1"/>
    </source>
</evidence>